<keyword evidence="2" id="KW-1185">Reference proteome</keyword>
<comment type="caution">
    <text evidence="1">The sequence shown here is derived from an EMBL/GenBank/DDBJ whole genome shotgun (WGS) entry which is preliminary data.</text>
</comment>
<evidence type="ECO:0000313" key="1">
    <source>
        <dbReference type="EMBL" id="KAG2237587.1"/>
    </source>
</evidence>
<evidence type="ECO:0000313" key="2">
    <source>
        <dbReference type="Proteomes" id="UP000613177"/>
    </source>
</evidence>
<accession>A0A8H7SYK8</accession>
<dbReference type="Proteomes" id="UP000613177">
    <property type="component" value="Unassembled WGS sequence"/>
</dbReference>
<reference evidence="1" key="1">
    <citation type="submission" date="2021-01" db="EMBL/GenBank/DDBJ databases">
        <title>Metabolic potential, ecology and presence of endohyphal bacteria is reflected in genomic diversity of Mucoromycotina.</title>
        <authorList>
            <person name="Muszewska A."/>
            <person name="Okrasinska A."/>
            <person name="Steczkiewicz K."/>
            <person name="Drgas O."/>
            <person name="Orlowska M."/>
            <person name="Perlinska-Lenart U."/>
            <person name="Aleksandrzak-Piekarczyk T."/>
            <person name="Szatraj K."/>
            <person name="Zielenkiewicz U."/>
            <person name="Pilsyk S."/>
            <person name="Malc E."/>
            <person name="Mieczkowski P."/>
            <person name="Kruszewska J.S."/>
            <person name="Biernat P."/>
            <person name="Pawlowska J."/>
        </authorList>
    </citation>
    <scope>NUCLEOTIDE SEQUENCE</scope>
    <source>
        <strain evidence="1">WA0000018081</strain>
    </source>
</reference>
<sequence>MLRLDVKSDLSDHWEKLVSRLRYQRNVSKKDPKSIKTTIVSQLRSPTELSSGSSTIEDQMLCLIEKASYEYHVHSLILDPTDKIWKSYFSDDELKEIRCHNIMLLPDLTEEMEKIIQCRDLAHN</sequence>
<proteinExistence type="predicted"/>
<dbReference type="EMBL" id="JAEPRE010000004">
    <property type="protein sequence ID" value="KAG2237587.1"/>
    <property type="molecule type" value="Genomic_DNA"/>
</dbReference>
<protein>
    <submittedName>
        <fullName evidence="1">Uncharacterized protein</fullName>
    </submittedName>
</protein>
<organism evidence="1 2">
    <name type="scientific">Thamnidium elegans</name>
    <dbReference type="NCBI Taxonomy" id="101142"/>
    <lineage>
        <taxon>Eukaryota</taxon>
        <taxon>Fungi</taxon>
        <taxon>Fungi incertae sedis</taxon>
        <taxon>Mucoromycota</taxon>
        <taxon>Mucoromycotina</taxon>
        <taxon>Mucoromycetes</taxon>
        <taxon>Mucorales</taxon>
        <taxon>Mucorineae</taxon>
        <taxon>Mucoraceae</taxon>
        <taxon>Thamnidium</taxon>
    </lineage>
</organism>
<name>A0A8H7SYK8_9FUNG</name>
<gene>
    <name evidence="1" type="ORF">INT48_004489</name>
</gene>
<dbReference type="AlphaFoldDB" id="A0A8H7SYK8"/>